<dbReference type="Pfam" id="PF00691">
    <property type="entry name" value="OmpA"/>
    <property type="match status" value="1"/>
</dbReference>
<dbReference type="Pfam" id="PF13181">
    <property type="entry name" value="TPR_8"/>
    <property type="match status" value="1"/>
</dbReference>
<dbReference type="CDD" id="cd07185">
    <property type="entry name" value="OmpA_C-like"/>
    <property type="match status" value="1"/>
</dbReference>
<evidence type="ECO:0000256" key="1">
    <source>
        <dbReference type="ARBA" id="ARBA00004442"/>
    </source>
</evidence>
<reference evidence="8" key="1">
    <citation type="journal article" date="2019" name="Int. J. Syst. Evol. Microbiol.">
        <title>The Global Catalogue of Microorganisms (GCM) 10K type strain sequencing project: providing services to taxonomists for standard genome sequencing and annotation.</title>
        <authorList>
            <consortium name="The Broad Institute Genomics Platform"/>
            <consortium name="The Broad Institute Genome Sequencing Center for Infectious Disease"/>
            <person name="Wu L."/>
            <person name="Ma J."/>
        </authorList>
    </citation>
    <scope>NUCLEOTIDE SEQUENCE [LARGE SCALE GENOMIC DNA]</scope>
    <source>
        <strain evidence="8">KCTC 52925</strain>
    </source>
</reference>
<dbReference type="InterPro" id="IPR011659">
    <property type="entry name" value="WD40"/>
</dbReference>
<dbReference type="PANTHER" id="PTHR30329">
    <property type="entry name" value="STATOR ELEMENT OF FLAGELLAR MOTOR COMPLEX"/>
    <property type="match status" value="1"/>
</dbReference>
<dbReference type="EMBL" id="JBHUOJ010000020">
    <property type="protein sequence ID" value="MFD2833483.1"/>
    <property type="molecule type" value="Genomic_DNA"/>
</dbReference>
<dbReference type="Gene3D" id="1.25.40.10">
    <property type="entry name" value="Tetratricopeptide repeat domain"/>
    <property type="match status" value="1"/>
</dbReference>
<dbReference type="PROSITE" id="PS51123">
    <property type="entry name" value="OMPA_2"/>
    <property type="match status" value="1"/>
</dbReference>
<dbReference type="PRINTS" id="PR01021">
    <property type="entry name" value="OMPADOMAIN"/>
</dbReference>
<protein>
    <submittedName>
        <fullName evidence="7">OmpA family protein</fullName>
    </submittedName>
</protein>
<feature type="region of interest" description="Disordered" evidence="5">
    <location>
        <begin position="536"/>
        <end position="565"/>
    </location>
</feature>
<dbReference type="InterPro" id="IPR036737">
    <property type="entry name" value="OmpA-like_sf"/>
</dbReference>
<dbReference type="InterPro" id="IPR011990">
    <property type="entry name" value="TPR-like_helical_dom_sf"/>
</dbReference>
<dbReference type="InterPro" id="IPR019734">
    <property type="entry name" value="TPR_rpt"/>
</dbReference>
<comment type="subcellular location">
    <subcellularLocation>
        <location evidence="1">Cell outer membrane</location>
    </subcellularLocation>
</comment>
<gene>
    <name evidence="7" type="ORF">ACFSYS_09310</name>
</gene>
<dbReference type="SUPFAM" id="SSF82171">
    <property type="entry name" value="DPP6 N-terminal domain-like"/>
    <property type="match status" value="1"/>
</dbReference>
<dbReference type="Proteomes" id="UP001597438">
    <property type="component" value="Unassembled WGS sequence"/>
</dbReference>
<dbReference type="Pfam" id="PF07676">
    <property type="entry name" value="PD40"/>
    <property type="match status" value="2"/>
</dbReference>
<evidence type="ECO:0000256" key="5">
    <source>
        <dbReference type="SAM" id="MobiDB-lite"/>
    </source>
</evidence>
<dbReference type="InterPro" id="IPR006665">
    <property type="entry name" value="OmpA-like"/>
</dbReference>
<keyword evidence="3" id="KW-0998">Cell outer membrane</keyword>
<sequence length="565" mass="63527">MKNIYSTLLIILISITAFGQRSDVREGDRFFAQKAYVDAADSYEKVNNKTKEVLQNLGDSYFYTNQMKNAAEIYELLFLRNEGDVAPEYHFRYGHALMANGNYVKADEYMNKATGENWNYEEFSSELDTSAAHQFKYDQIMNNAASADFGIGFYGDQVAFASTRNQERPIYPWNKLPTLDLYSANVDDEGELSNVVLFSDEINTDSHEASATFNTDGTVMYFSRTNDKRFKNENDERVAHIRIYKAVKEGEDWTNIEALPFTSEEYSTEHPSLSADGSKLYFSSDMPGGSGSFDIYVVDVNEDGTYGTPSNLGPGVNTPYRDQFPFISDENILYFSSDGQQGFGNLDIYKSEGNFSAVENLGNTINSGFDDFAFVIKEGEEKGYFASNRRGTDNIYQFIREENERIPAPTITDNTSGQRMIPVDGSKIYFDFDKATIKEVSKPILDSVVMYMNQYPDIKVKVESHADARGTDSYNMALSERRAASTVDYLVSKGISKGRLISQGYGESRPVNDCTEPTGCTAAEYAKNRRSVFVVSRNNASSSDMQDTNDDTEDMDGDTDDENEN</sequence>
<dbReference type="PANTHER" id="PTHR30329:SF21">
    <property type="entry name" value="LIPOPROTEIN YIAD-RELATED"/>
    <property type="match status" value="1"/>
</dbReference>
<proteinExistence type="predicted"/>
<evidence type="ECO:0000256" key="2">
    <source>
        <dbReference type="ARBA" id="ARBA00023136"/>
    </source>
</evidence>
<dbReference type="InterPro" id="IPR050330">
    <property type="entry name" value="Bact_OuterMem_StrucFunc"/>
</dbReference>
<dbReference type="Gene3D" id="3.30.1330.60">
    <property type="entry name" value="OmpA-like domain"/>
    <property type="match status" value="1"/>
</dbReference>
<evidence type="ECO:0000259" key="6">
    <source>
        <dbReference type="PROSITE" id="PS51123"/>
    </source>
</evidence>
<keyword evidence="8" id="KW-1185">Reference proteome</keyword>
<feature type="domain" description="OmpA-like" evidence="6">
    <location>
        <begin position="417"/>
        <end position="539"/>
    </location>
</feature>
<keyword evidence="2 4" id="KW-0472">Membrane</keyword>
<accession>A0ABW5X5K7</accession>
<dbReference type="Gene3D" id="2.120.10.30">
    <property type="entry name" value="TolB, C-terminal domain"/>
    <property type="match status" value="1"/>
</dbReference>
<dbReference type="InterPro" id="IPR006664">
    <property type="entry name" value="OMP_bac"/>
</dbReference>
<evidence type="ECO:0000313" key="8">
    <source>
        <dbReference type="Proteomes" id="UP001597438"/>
    </source>
</evidence>
<evidence type="ECO:0000256" key="3">
    <source>
        <dbReference type="ARBA" id="ARBA00023237"/>
    </source>
</evidence>
<evidence type="ECO:0000256" key="4">
    <source>
        <dbReference type="PROSITE-ProRule" id="PRU00473"/>
    </source>
</evidence>
<comment type="caution">
    <text evidence="7">The sequence shown here is derived from an EMBL/GenBank/DDBJ whole genome shotgun (WGS) entry which is preliminary data.</text>
</comment>
<dbReference type="SUPFAM" id="SSF48452">
    <property type="entry name" value="TPR-like"/>
    <property type="match status" value="1"/>
</dbReference>
<dbReference type="RefSeq" id="WP_251742442.1">
    <property type="nucleotide sequence ID" value="NZ_JBHUOJ010000020.1"/>
</dbReference>
<organism evidence="7 8">
    <name type="scientific">Christiangramia antarctica</name>
    <dbReference type="NCBI Taxonomy" id="2058158"/>
    <lineage>
        <taxon>Bacteria</taxon>
        <taxon>Pseudomonadati</taxon>
        <taxon>Bacteroidota</taxon>
        <taxon>Flavobacteriia</taxon>
        <taxon>Flavobacteriales</taxon>
        <taxon>Flavobacteriaceae</taxon>
        <taxon>Christiangramia</taxon>
    </lineage>
</organism>
<evidence type="ECO:0000313" key="7">
    <source>
        <dbReference type="EMBL" id="MFD2833483.1"/>
    </source>
</evidence>
<name>A0ABW5X5K7_9FLAO</name>
<dbReference type="SUPFAM" id="SSF103088">
    <property type="entry name" value="OmpA-like"/>
    <property type="match status" value="1"/>
</dbReference>
<dbReference type="InterPro" id="IPR011042">
    <property type="entry name" value="6-blade_b-propeller_TolB-like"/>
</dbReference>
<feature type="compositionally biased region" description="Acidic residues" evidence="5">
    <location>
        <begin position="547"/>
        <end position="565"/>
    </location>
</feature>